<protein>
    <submittedName>
        <fullName evidence="3">DUF2157 domain-containing protein</fullName>
    </submittedName>
</protein>
<gene>
    <name evidence="3" type="ORF">HHL25_06745</name>
</gene>
<dbReference type="RefSeq" id="WP_169588453.1">
    <property type="nucleotide sequence ID" value="NZ_JABBGK010000001.1"/>
</dbReference>
<feature type="transmembrane region" description="Helical" evidence="1">
    <location>
        <begin position="98"/>
        <end position="121"/>
    </location>
</feature>
<dbReference type="Proteomes" id="UP000541470">
    <property type="component" value="Unassembled WGS sequence"/>
</dbReference>
<evidence type="ECO:0000259" key="2">
    <source>
        <dbReference type="Pfam" id="PF09925"/>
    </source>
</evidence>
<evidence type="ECO:0000256" key="1">
    <source>
        <dbReference type="SAM" id="Phobius"/>
    </source>
</evidence>
<feature type="domain" description="DUF2157" evidence="2">
    <location>
        <begin position="13"/>
        <end position="150"/>
    </location>
</feature>
<name>A0A7Y0AUQ8_9HYPH</name>
<feature type="transmembrane region" description="Helical" evidence="1">
    <location>
        <begin position="38"/>
        <end position="64"/>
    </location>
</feature>
<organism evidence="3 4">
    <name type="scientific">Rhizobium terricola</name>
    <dbReference type="NCBI Taxonomy" id="2728849"/>
    <lineage>
        <taxon>Bacteria</taxon>
        <taxon>Pseudomonadati</taxon>
        <taxon>Pseudomonadota</taxon>
        <taxon>Alphaproteobacteria</taxon>
        <taxon>Hyphomicrobiales</taxon>
        <taxon>Rhizobiaceae</taxon>
        <taxon>Rhizobium/Agrobacterium group</taxon>
        <taxon>Rhizobium</taxon>
    </lineage>
</organism>
<feature type="transmembrane region" description="Helical" evidence="1">
    <location>
        <begin position="150"/>
        <end position="166"/>
    </location>
</feature>
<feature type="transmembrane region" description="Helical" evidence="1">
    <location>
        <begin position="330"/>
        <end position="352"/>
    </location>
</feature>
<comment type="caution">
    <text evidence="3">The sequence shown here is derived from an EMBL/GenBank/DDBJ whole genome shotgun (WGS) entry which is preliminary data.</text>
</comment>
<dbReference type="Pfam" id="PF09925">
    <property type="entry name" value="DUF2157"/>
    <property type="match status" value="1"/>
</dbReference>
<feature type="transmembrane region" description="Helical" evidence="1">
    <location>
        <begin position="178"/>
        <end position="196"/>
    </location>
</feature>
<feature type="transmembrane region" description="Helical" evidence="1">
    <location>
        <begin position="225"/>
        <end position="250"/>
    </location>
</feature>
<reference evidence="3 4" key="1">
    <citation type="submission" date="2020-04" db="EMBL/GenBank/DDBJ databases">
        <title>Rhizobium sp. S-51 isolated from soil.</title>
        <authorList>
            <person name="Dahal R.H."/>
        </authorList>
    </citation>
    <scope>NUCLEOTIDE SEQUENCE [LARGE SCALE GENOMIC DNA]</scope>
    <source>
        <strain evidence="3 4">S-51</strain>
    </source>
</reference>
<keyword evidence="1" id="KW-1133">Transmembrane helix</keyword>
<evidence type="ECO:0000313" key="4">
    <source>
        <dbReference type="Proteomes" id="UP000541470"/>
    </source>
</evidence>
<feature type="transmembrane region" description="Helical" evidence="1">
    <location>
        <begin position="203"/>
        <end position="219"/>
    </location>
</feature>
<proteinExistence type="predicted"/>
<keyword evidence="4" id="KW-1185">Reference proteome</keyword>
<dbReference type="EMBL" id="JABBGK010000001">
    <property type="protein sequence ID" value="NML73821.1"/>
    <property type="molecule type" value="Genomic_DNA"/>
</dbReference>
<accession>A0A7Y0AUQ8</accession>
<dbReference type="InterPro" id="IPR018677">
    <property type="entry name" value="DUF2157"/>
</dbReference>
<feature type="transmembrane region" description="Helical" evidence="1">
    <location>
        <begin position="257"/>
        <end position="274"/>
    </location>
</feature>
<dbReference type="AlphaFoldDB" id="A0A7Y0AUQ8"/>
<feature type="transmembrane region" description="Helical" evidence="1">
    <location>
        <begin position="70"/>
        <end position="91"/>
    </location>
</feature>
<feature type="transmembrane region" description="Helical" evidence="1">
    <location>
        <begin position="280"/>
        <end position="299"/>
    </location>
</feature>
<sequence length="367" mass="39366">MYRGRLKRDLEIWVEKRLISQTVADALLKDVDSRRSSFSIGGVLMVLAAVLIAASILLLVAANWEAIPRLVKVGGIIALIWVFYLLAAVMFSRGADRLAGALLLLGAASFGGAIALIGQLYHLSGDAFDAMLLWFAMTALSAAAFRSQALTVMAGLLSFAVAAAFLDQFDAEWHGLYSWWPVLAGVVIGVLSVWTGADRARHCIYLLFIGWFCWIYSLSTDIEVAIAFVIAGSLAFVVATLPVSPVAVFLRRHEPAFAFYALVLALIGLALLHAEWQEGLPLAVLAVTTIALALVALALEGRDNGAVRFLAYGAFAVEVLYLSYVTIDSILGTSTFFLLAGLVVAVLAGIVVKLEKLFAKRAGETTP</sequence>
<keyword evidence="1" id="KW-0472">Membrane</keyword>
<evidence type="ECO:0000313" key="3">
    <source>
        <dbReference type="EMBL" id="NML73821.1"/>
    </source>
</evidence>
<keyword evidence="1" id="KW-0812">Transmembrane</keyword>
<feature type="transmembrane region" description="Helical" evidence="1">
    <location>
        <begin position="127"/>
        <end position="145"/>
    </location>
</feature>
<feature type="transmembrane region" description="Helical" evidence="1">
    <location>
        <begin position="306"/>
        <end position="324"/>
    </location>
</feature>